<feature type="domain" description="Remorin C-terminal" evidence="3">
    <location>
        <begin position="106"/>
        <end position="205"/>
    </location>
</feature>
<protein>
    <recommendedName>
        <fullName evidence="3">Remorin C-terminal domain-containing protein</fullName>
    </recommendedName>
</protein>
<evidence type="ECO:0000256" key="2">
    <source>
        <dbReference type="SAM" id="MobiDB-lite"/>
    </source>
</evidence>
<dbReference type="EMBL" id="JAUHHV010000002">
    <property type="protein sequence ID" value="KAK1433696.1"/>
    <property type="molecule type" value="Genomic_DNA"/>
</dbReference>
<dbReference type="PANTHER" id="PTHR31471:SF5">
    <property type="entry name" value="GB|AAD39278.1"/>
    <property type="match status" value="1"/>
</dbReference>
<feature type="region of interest" description="Disordered" evidence="2">
    <location>
        <begin position="1"/>
        <end position="35"/>
    </location>
</feature>
<organism evidence="4 5">
    <name type="scientific">Tagetes erecta</name>
    <name type="common">African marigold</name>
    <dbReference type="NCBI Taxonomy" id="13708"/>
    <lineage>
        <taxon>Eukaryota</taxon>
        <taxon>Viridiplantae</taxon>
        <taxon>Streptophyta</taxon>
        <taxon>Embryophyta</taxon>
        <taxon>Tracheophyta</taxon>
        <taxon>Spermatophyta</taxon>
        <taxon>Magnoliopsida</taxon>
        <taxon>eudicotyledons</taxon>
        <taxon>Gunneridae</taxon>
        <taxon>Pentapetalae</taxon>
        <taxon>asterids</taxon>
        <taxon>campanulids</taxon>
        <taxon>Asterales</taxon>
        <taxon>Asteraceae</taxon>
        <taxon>Asteroideae</taxon>
        <taxon>Heliantheae alliance</taxon>
        <taxon>Tageteae</taxon>
        <taxon>Tagetes</taxon>
    </lineage>
</organism>
<proteinExistence type="inferred from homology"/>
<keyword evidence="5" id="KW-1185">Reference proteome</keyword>
<dbReference type="Pfam" id="PF03763">
    <property type="entry name" value="Remorin_C"/>
    <property type="match status" value="1"/>
</dbReference>
<dbReference type="AlphaFoldDB" id="A0AAD8P6G1"/>
<evidence type="ECO:0000256" key="1">
    <source>
        <dbReference type="ARBA" id="ARBA00005711"/>
    </source>
</evidence>
<dbReference type="InterPro" id="IPR005516">
    <property type="entry name" value="Remorin_C"/>
</dbReference>
<reference evidence="4" key="1">
    <citation type="journal article" date="2023" name="bioRxiv">
        <title>Improved chromosome-level genome assembly for marigold (Tagetes erecta).</title>
        <authorList>
            <person name="Jiang F."/>
            <person name="Yuan L."/>
            <person name="Wang S."/>
            <person name="Wang H."/>
            <person name="Xu D."/>
            <person name="Wang A."/>
            <person name="Fan W."/>
        </authorList>
    </citation>
    <scope>NUCLEOTIDE SEQUENCE</scope>
    <source>
        <strain evidence="4">WSJ</strain>
        <tissue evidence="4">Leaf</tissue>
    </source>
</reference>
<comment type="similarity">
    <text evidence="1">Belongs to the remorin family.</text>
</comment>
<evidence type="ECO:0000313" key="4">
    <source>
        <dbReference type="EMBL" id="KAK1433696.1"/>
    </source>
</evidence>
<dbReference type="Proteomes" id="UP001229421">
    <property type="component" value="Unassembled WGS sequence"/>
</dbReference>
<evidence type="ECO:0000313" key="5">
    <source>
        <dbReference type="Proteomes" id="UP001229421"/>
    </source>
</evidence>
<accession>A0AAD8P6G1</accession>
<feature type="compositionally biased region" description="Basic and acidic residues" evidence="2">
    <location>
        <begin position="23"/>
        <end position="35"/>
    </location>
</feature>
<sequence length="214" mass="24723">MAGVVNQSRVSFSESGTSGSKVSFRDKKSEDKDHPINSEYAAAIAAATFAIHSYQEKIITSQHQKTRQVDAYMGARMSERDKSLSFARPSDQPYANRSLSIHGSGNTKVDAWEKAELLKIQKRYEKRNLTILEWENEKKRRAKCRVEEKKKELDQRRSINWQHYQNKLARIDHVAGGARSQAEKNRRKEEQKIKERVKEMRSLGVSSPKYCFLC</sequence>
<comment type="caution">
    <text evidence="4">The sequence shown here is derived from an EMBL/GenBank/DDBJ whole genome shotgun (WGS) entry which is preliminary data.</text>
</comment>
<evidence type="ECO:0000259" key="3">
    <source>
        <dbReference type="Pfam" id="PF03763"/>
    </source>
</evidence>
<gene>
    <name evidence="4" type="ORF">QVD17_10611</name>
</gene>
<feature type="compositionally biased region" description="Polar residues" evidence="2">
    <location>
        <begin position="1"/>
        <end position="21"/>
    </location>
</feature>
<dbReference type="PANTHER" id="PTHR31471">
    <property type="entry name" value="OS02G0116800 PROTEIN"/>
    <property type="match status" value="1"/>
</dbReference>
<name>A0AAD8P6G1_TARER</name>